<evidence type="ECO:0000256" key="2">
    <source>
        <dbReference type="ARBA" id="ARBA00023002"/>
    </source>
</evidence>
<evidence type="ECO:0000313" key="4">
    <source>
        <dbReference type="EMBL" id="KAB2526227.1"/>
    </source>
</evidence>
<feature type="domain" description="ROXA-like winged helix" evidence="3">
    <location>
        <begin position="2"/>
        <end position="82"/>
    </location>
</feature>
<dbReference type="Pfam" id="PF20514">
    <property type="entry name" value="WHD_ROXA"/>
    <property type="match status" value="1"/>
</dbReference>
<dbReference type="EMBL" id="WBSZ01000204">
    <property type="protein sequence ID" value="KAB2526227.1"/>
    <property type="molecule type" value="Genomic_DNA"/>
</dbReference>
<dbReference type="AlphaFoldDB" id="A0A6L3Y171"/>
<comment type="caution">
    <text evidence="4">The sequence shown here is derived from an EMBL/GenBank/DDBJ whole genome shotgun (WGS) entry which is preliminary data.</text>
</comment>
<name>A0A6L3Y171_9ENTR</name>
<dbReference type="InterPro" id="IPR046799">
    <property type="entry name" value="ROXA-like_wH"/>
</dbReference>
<evidence type="ECO:0000256" key="1">
    <source>
        <dbReference type="ARBA" id="ARBA00022964"/>
    </source>
</evidence>
<accession>A0A6L3Y171</accession>
<evidence type="ECO:0000259" key="3">
    <source>
        <dbReference type="Pfam" id="PF20514"/>
    </source>
</evidence>
<keyword evidence="1" id="KW-0223">Dioxygenase</keyword>
<feature type="non-terminal residue" evidence="4">
    <location>
        <position position="1"/>
    </location>
</feature>
<proteinExistence type="predicted"/>
<sequence>YSVEEVLDALQGGETLSRLSGLRVLNINGSVFINSEQLETADVNGADALCRFTELGQAELGDALNNPAFVEELTGLINQGYWFFDE</sequence>
<evidence type="ECO:0000313" key="5">
    <source>
        <dbReference type="Proteomes" id="UP000476281"/>
    </source>
</evidence>
<dbReference type="Gene3D" id="3.40.366.30">
    <property type="entry name" value="50S ribosomal protein L16 arginine hydroxylase, Chain A, Domain 2"/>
    <property type="match status" value="1"/>
</dbReference>
<dbReference type="Proteomes" id="UP000476281">
    <property type="component" value="Unassembled WGS sequence"/>
</dbReference>
<reference evidence="4 5" key="1">
    <citation type="submission" date="2019-09" db="EMBL/GenBank/DDBJ databases">
        <title>Reversal of blaTEM antimicrobial resistance by CRISPR-Cas9 in clinical E. coli and other Enterobacteriaceae strains.</title>
        <authorList>
            <person name="Tagliaferri T."/>
            <person name="Guimaraes N."/>
            <person name="Pereira M."/>
            <person name="Felicori L."/>
            <person name="Horz H.-P."/>
            <person name="Santos S."/>
            <person name="Mendes T."/>
        </authorList>
    </citation>
    <scope>NUCLEOTIDE SEQUENCE [LARGE SCALE GENOMIC DNA]</scope>
    <source>
        <strain evidence="4 5">E2_blaTEM_MG</strain>
    </source>
</reference>
<organism evidence="4 5">
    <name type="scientific">Enterobacter hormaechei</name>
    <dbReference type="NCBI Taxonomy" id="158836"/>
    <lineage>
        <taxon>Bacteria</taxon>
        <taxon>Pseudomonadati</taxon>
        <taxon>Pseudomonadota</taxon>
        <taxon>Gammaproteobacteria</taxon>
        <taxon>Enterobacterales</taxon>
        <taxon>Enterobacteriaceae</taxon>
        <taxon>Enterobacter</taxon>
        <taxon>Enterobacter cloacae complex</taxon>
    </lineage>
</organism>
<keyword evidence="2" id="KW-0560">Oxidoreductase</keyword>
<dbReference type="GO" id="GO:0051213">
    <property type="term" value="F:dioxygenase activity"/>
    <property type="evidence" value="ECO:0007669"/>
    <property type="project" value="UniProtKB-KW"/>
</dbReference>
<protein>
    <submittedName>
        <fullName evidence="4">Cupin domain-containing protein</fullName>
    </submittedName>
</protein>
<gene>
    <name evidence="4" type="ORF">F9C29_08865</name>
</gene>